<evidence type="ECO:0000313" key="1">
    <source>
        <dbReference type="EMBL" id="RKT47158.1"/>
    </source>
</evidence>
<comment type="caution">
    <text evidence="1">The sequence shown here is derived from an EMBL/GenBank/DDBJ whole genome shotgun (WGS) entry which is preliminary data.</text>
</comment>
<evidence type="ECO:0000313" key="2">
    <source>
        <dbReference type="Proteomes" id="UP000274556"/>
    </source>
</evidence>
<accession>A0A495VH11</accession>
<organism evidence="1 2">
    <name type="scientific">Thiocapsa rosea</name>
    <dbReference type="NCBI Taxonomy" id="69360"/>
    <lineage>
        <taxon>Bacteria</taxon>
        <taxon>Pseudomonadati</taxon>
        <taxon>Pseudomonadota</taxon>
        <taxon>Gammaproteobacteria</taxon>
        <taxon>Chromatiales</taxon>
        <taxon>Chromatiaceae</taxon>
        <taxon>Thiocapsa</taxon>
    </lineage>
</organism>
<keyword evidence="2" id="KW-1185">Reference proteome</keyword>
<reference evidence="1 2" key="1">
    <citation type="submission" date="2018-10" db="EMBL/GenBank/DDBJ databases">
        <title>Genomic Encyclopedia of Archaeal and Bacterial Type Strains, Phase II (KMG-II): from individual species to whole genera.</title>
        <authorList>
            <person name="Goeker M."/>
        </authorList>
    </citation>
    <scope>NUCLEOTIDE SEQUENCE [LARGE SCALE GENOMIC DNA]</scope>
    <source>
        <strain evidence="1 2">DSM 235</strain>
    </source>
</reference>
<dbReference type="Proteomes" id="UP000274556">
    <property type="component" value="Unassembled WGS sequence"/>
</dbReference>
<proteinExistence type="predicted"/>
<sequence>MNLIVKESRSVPAITAHRSSSASFTRRRRPSLAFNNTHEEIDTLVRALRQLSRLTLSIRGR</sequence>
<dbReference type="EMBL" id="RBXL01000001">
    <property type="protein sequence ID" value="RKT47158.1"/>
    <property type="molecule type" value="Genomic_DNA"/>
</dbReference>
<protein>
    <submittedName>
        <fullName evidence="1">Uncharacterized protein</fullName>
    </submittedName>
</protein>
<dbReference type="AlphaFoldDB" id="A0A495VH11"/>
<gene>
    <name evidence="1" type="ORF">BDD21_4717</name>
</gene>
<name>A0A495VH11_9GAMM</name>